<comment type="subcellular location">
    <subcellularLocation>
        <location evidence="1">Cell membrane</location>
        <topology evidence="1">Multi-pass membrane protein</topology>
    </subcellularLocation>
</comment>
<keyword evidence="4" id="KW-0812">Transmembrane</keyword>
<evidence type="ECO:0000256" key="2">
    <source>
        <dbReference type="ARBA" id="ARBA00006228"/>
    </source>
</evidence>
<keyword evidence="6" id="KW-0472">Membrane</keyword>
<dbReference type="STRING" id="665118.SAMN02983003_3076"/>
<evidence type="ECO:0000256" key="3">
    <source>
        <dbReference type="ARBA" id="ARBA00022475"/>
    </source>
</evidence>
<dbReference type="GO" id="GO:0005886">
    <property type="term" value="C:plasma membrane"/>
    <property type="evidence" value="ECO:0007669"/>
    <property type="project" value="UniProtKB-SubCell"/>
</dbReference>
<protein>
    <submittedName>
        <fullName evidence="7">Multicomponent Na+:H+ antiporter subunit E</fullName>
    </submittedName>
</protein>
<accession>A0A1K2I0Q8</accession>
<dbReference type="PANTHER" id="PTHR34584:SF1">
    <property type="entry name" value="NA(+)_H(+) ANTIPORTER SUBUNIT E1"/>
    <property type="match status" value="1"/>
</dbReference>
<dbReference type="Pfam" id="PF01899">
    <property type="entry name" value="MNHE"/>
    <property type="match status" value="1"/>
</dbReference>
<evidence type="ECO:0000256" key="4">
    <source>
        <dbReference type="ARBA" id="ARBA00022692"/>
    </source>
</evidence>
<organism evidence="7 8">
    <name type="scientific">Devosia enhydra</name>
    <dbReference type="NCBI Taxonomy" id="665118"/>
    <lineage>
        <taxon>Bacteria</taxon>
        <taxon>Pseudomonadati</taxon>
        <taxon>Pseudomonadota</taxon>
        <taxon>Alphaproteobacteria</taxon>
        <taxon>Hyphomicrobiales</taxon>
        <taxon>Devosiaceae</taxon>
        <taxon>Devosia</taxon>
    </lineage>
</organism>
<dbReference type="EMBL" id="FPKU01000003">
    <property type="protein sequence ID" value="SFZ85904.1"/>
    <property type="molecule type" value="Genomic_DNA"/>
</dbReference>
<dbReference type="InterPro" id="IPR002758">
    <property type="entry name" value="Cation_antiport_E"/>
</dbReference>
<dbReference type="AlphaFoldDB" id="A0A1K2I0Q8"/>
<keyword evidence="8" id="KW-1185">Reference proteome</keyword>
<proteinExistence type="inferred from homology"/>
<evidence type="ECO:0000313" key="7">
    <source>
        <dbReference type="EMBL" id="SFZ85904.1"/>
    </source>
</evidence>
<gene>
    <name evidence="7" type="ORF">SAMN02983003_3076</name>
</gene>
<sequence>MMLRALKIFVIRLPAILALAWLFVRELVISAAKVAWLVMQPDLMNRIRPAFVAIPLSPQSDASITMLANLITLTPGTLSVDVSEDRSLLFIHVMTMGNKEDLVAEIASGFEARVKAVFQ</sequence>
<name>A0A1K2I0Q8_9HYPH</name>
<dbReference type="GO" id="GO:0008324">
    <property type="term" value="F:monoatomic cation transmembrane transporter activity"/>
    <property type="evidence" value="ECO:0007669"/>
    <property type="project" value="InterPro"/>
</dbReference>
<dbReference type="Proteomes" id="UP000183447">
    <property type="component" value="Unassembled WGS sequence"/>
</dbReference>
<dbReference type="OrthoDB" id="9807187at2"/>
<dbReference type="PIRSF" id="PIRSF019239">
    <property type="entry name" value="MrpE"/>
    <property type="match status" value="1"/>
</dbReference>
<comment type="similarity">
    <text evidence="2">Belongs to the CPA3 antiporters (TC 2.A.63) subunit E family.</text>
</comment>
<keyword evidence="5" id="KW-1133">Transmembrane helix</keyword>
<keyword evidence="3" id="KW-1003">Cell membrane</keyword>
<evidence type="ECO:0000313" key="8">
    <source>
        <dbReference type="Proteomes" id="UP000183447"/>
    </source>
</evidence>
<reference evidence="7 8" key="1">
    <citation type="submission" date="2016-11" db="EMBL/GenBank/DDBJ databases">
        <authorList>
            <person name="Jaros S."/>
            <person name="Januszkiewicz K."/>
            <person name="Wedrychowicz H."/>
        </authorList>
    </citation>
    <scope>NUCLEOTIDE SEQUENCE [LARGE SCALE GENOMIC DNA]</scope>
    <source>
        <strain evidence="7 8">ATCC 23634</strain>
    </source>
</reference>
<evidence type="ECO:0000256" key="6">
    <source>
        <dbReference type="ARBA" id="ARBA00023136"/>
    </source>
</evidence>
<dbReference type="RefSeq" id="WP_072345097.1">
    <property type="nucleotide sequence ID" value="NZ_FPKU01000003.1"/>
</dbReference>
<evidence type="ECO:0000256" key="1">
    <source>
        <dbReference type="ARBA" id="ARBA00004651"/>
    </source>
</evidence>
<dbReference type="PANTHER" id="PTHR34584">
    <property type="entry name" value="NA(+)/H(+) ANTIPORTER SUBUNIT E1"/>
    <property type="match status" value="1"/>
</dbReference>
<evidence type="ECO:0000256" key="5">
    <source>
        <dbReference type="ARBA" id="ARBA00022989"/>
    </source>
</evidence>